<feature type="transmembrane region" description="Helical" evidence="1">
    <location>
        <begin position="165"/>
        <end position="185"/>
    </location>
</feature>
<keyword evidence="1" id="KW-0472">Membrane</keyword>
<feature type="transmembrane region" description="Helical" evidence="1">
    <location>
        <begin position="191"/>
        <end position="215"/>
    </location>
</feature>
<dbReference type="InterPro" id="IPR025495">
    <property type="entry name" value="DUF4386"/>
</dbReference>
<protein>
    <recommendedName>
        <fullName evidence="4">DUF4386 domain-containing protein</fullName>
    </recommendedName>
</protein>
<keyword evidence="1" id="KW-0812">Transmembrane</keyword>
<gene>
    <name evidence="2" type="ORF">F4553_000493</name>
</gene>
<sequence>MSTHRKTAVVVGSLFILAAVTSIIGLILYGPLLNDADYVTGGDAHQAEIASGALLEVVAAFSLVGIAVLMFPIVRRRNEAVALGYASFRLMEATIIVIGAMSLLAVVTLNKDFTGADAASYLTGSKLLIAVHDWTFLFGPNLALGPSTLMMGVFLHRTRLVPRTIAILGMVGGTLIFVSAVPVLFGAYDQLSVWGAVGALPVFAYEMSLAVWLIAKGFHPAAMAALPVRP</sequence>
<dbReference type="Pfam" id="PF14329">
    <property type="entry name" value="DUF4386"/>
    <property type="match status" value="1"/>
</dbReference>
<comment type="caution">
    <text evidence="2">The sequence shown here is derived from an EMBL/GenBank/DDBJ whole genome shotgun (WGS) entry which is preliminary data.</text>
</comment>
<feature type="transmembrane region" description="Helical" evidence="1">
    <location>
        <begin position="7"/>
        <end position="29"/>
    </location>
</feature>
<evidence type="ECO:0000313" key="2">
    <source>
        <dbReference type="EMBL" id="MBB5867114.1"/>
    </source>
</evidence>
<name>A0A841BFP8_9ACTN</name>
<proteinExistence type="predicted"/>
<evidence type="ECO:0000313" key="3">
    <source>
        <dbReference type="Proteomes" id="UP000587527"/>
    </source>
</evidence>
<reference evidence="2 3" key="1">
    <citation type="submission" date="2020-08" db="EMBL/GenBank/DDBJ databases">
        <title>Sequencing the genomes of 1000 actinobacteria strains.</title>
        <authorList>
            <person name="Klenk H.-P."/>
        </authorList>
    </citation>
    <scope>NUCLEOTIDE SEQUENCE [LARGE SCALE GENOMIC DNA]</scope>
    <source>
        <strain evidence="2 3">DSM 45362</strain>
    </source>
</reference>
<keyword evidence="3" id="KW-1185">Reference proteome</keyword>
<accession>A0A841BFP8</accession>
<dbReference type="EMBL" id="JACHMN010000001">
    <property type="protein sequence ID" value="MBB5867114.1"/>
    <property type="molecule type" value="Genomic_DNA"/>
</dbReference>
<dbReference type="Proteomes" id="UP000587527">
    <property type="component" value="Unassembled WGS sequence"/>
</dbReference>
<keyword evidence="1" id="KW-1133">Transmembrane helix</keyword>
<organism evidence="2 3">
    <name type="scientific">Allocatelliglobosispora scoriae</name>
    <dbReference type="NCBI Taxonomy" id="643052"/>
    <lineage>
        <taxon>Bacteria</taxon>
        <taxon>Bacillati</taxon>
        <taxon>Actinomycetota</taxon>
        <taxon>Actinomycetes</taxon>
        <taxon>Micromonosporales</taxon>
        <taxon>Micromonosporaceae</taxon>
        <taxon>Allocatelliglobosispora</taxon>
    </lineage>
</organism>
<feature type="transmembrane region" description="Helical" evidence="1">
    <location>
        <begin position="86"/>
        <end position="107"/>
    </location>
</feature>
<evidence type="ECO:0008006" key="4">
    <source>
        <dbReference type="Google" id="ProtNLM"/>
    </source>
</evidence>
<feature type="transmembrane region" description="Helical" evidence="1">
    <location>
        <begin position="49"/>
        <end position="74"/>
    </location>
</feature>
<dbReference type="RefSeq" id="WP_184831480.1">
    <property type="nucleotide sequence ID" value="NZ_JACHMN010000001.1"/>
</dbReference>
<dbReference type="AlphaFoldDB" id="A0A841BFP8"/>
<evidence type="ECO:0000256" key="1">
    <source>
        <dbReference type="SAM" id="Phobius"/>
    </source>
</evidence>